<keyword evidence="1" id="KW-0472">Membrane</keyword>
<dbReference type="AlphaFoldDB" id="A0A1G6IDR2"/>
<evidence type="ECO:0000313" key="3">
    <source>
        <dbReference type="Proteomes" id="UP000199628"/>
    </source>
</evidence>
<evidence type="ECO:0008006" key="4">
    <source>
        <dbReference type="Google" id="ProtNLM"/>
    </source>
</evidence>
<protein>
    <recommendedName>
        <fullName evidence="4">O-antigen ligase like membrane protein</fullName>
    </recommendedName>
</protein>
<dbReference type="STRING" id="639004.SAMN04488239_10185"/>
<feature type="transmembrane region" description="Helical" evidence="1">
    <location>
        <begin position="83"/>
        <end position="103"/>
    </location>
</feature>
<name>A0A1G6IDR2_9RHOB</name>
<feature type="transmembrane region" description="Helical" evidence="1">
    <location>
        <begin position="250"/>
        <end position="277"/>
    </location>
</feature>
<keyword evidence="3" id="KW-1185">Reference proteome</keyword>
<accession>A0A1G6IDR2</accession>
<feature type="transmembrane region" description="Helical" evidence="1">
    <location>
        <begin position="37"/>
        <end position="63"/>
    </location>
</feature>
<reference evidence="3" key="1">
    <citation type="submission" date="2016-10" db="EMBL/GenBank/DDBJ databases">
        <authorList>
            <person name="Varghese N."/>
            <person name="Submissions S."/>
        </authorList>
    </citation>
    <scope>NUCLEOTIDE SEQUENCE [LARGE SCALE GENOMIC DNA]</scope>
    <source>
        <strain evidence="3">CGMCC 1.9108</strain>
    </source>
</reference>
<feature type="transmembrane region" description="Helical" evidence="1">
    <location>
        <begin position="216"/>
        <end position="238"/>
    </location>
</feature>
<dbReference type="Proteomes" id="UP000199628">
    <property type="component" value="Unassembled WGS sequence"/>
</dbReference>
<dbReference type="EMBL" id="FMZV01000001">
    <property type="protein sequence ID" value="SDC04145.1"/>
    <property type="molecule type" value="Genomic_DNA"/>
</dbReference>
<evidence type="ECO:0000313" key="2">
    <source>
        <dbReference type="EMBL" id="SDC04145.1"/>
    </source>
</evidence>
<feature type="transmembrane region" description="Helical" evidence="1">
    <location>
        <begin position="139"/>
        <end position="159"/>
    </location>
</feature>
<organism evidence="2 3">
    <name type="scientific">Ruegeria marina</name>
    <dbReference type="NCBI Taxonomy" id="639004"/>
    <lineage>
        <taxon>Bacteria</taxon>
        <taxon>Pseudomonadati</taxon>
        <taxon>Pseudomonadota</taxon>
        <taxon>Alphaproteobacteria</taxon>
        <taxon>Rhodobacterales</taxon>
        <taxon>Roseobacteraceae</taxon>
        <taxon>Ruegeria</taxon>
    </lineage>
</organism>
<evidence type="ECO:0000256" key="1">
    <source>
        <dbReference type="SAM" id="Phobius"/>
    </source>
</evidence>
<keyword evidence="1" id="KW-0812">Transmembrane</keyword>
<feature type="transmembrane region" description="Helical" evidence="1">
    <location>
        <begin position="374"/>
        <end position="396"/>
    </location>
</feature>
<keyword evidence="1" id="KW-1133">Transmembrane helix</keyword>
<feature type="transmembrane region" description="Helical" evidence="1">
    <location>
        <begin position="408"/>
        <end position="430"/>
    </location>
</feature>
<gene>
    <name evidence="2" type="ORF">SAMN04488239_10185</name>
</gene>
<proteinExistence type="predicted"/>
<sequence length="471" mass="50413">MALYPAAGVFLLLWLWSVIRNADNGVPLVMAMLPFGMFAALALGGLSLLLANLLAMMTIGILLVRRLSWRGRREPFHIPPAGLYLLAFALYSLFAGFVMVRIFQGQFLVFPMNVTYKSTQVSVFFPSTMWPLHPTKSNISQSFYILLSCGFFLAAVLVLRRRGPRFAETGLVWAGGLNILLGLLDLLGLDSLLGVIRTADYSLANEHTVAGMARVIGGFSEASVFGAASAAFAGYFLMSFLIGRRGRDGFLALGNMAFAALALSSTAFLALAVAVVLVVLHARTYLHGAISRTAGHVFVIGLAVLVSLLCVAVMLTPVLDLAADLLDRLFLSKRGTLSGMERSAWAGAGFNAFFQTWGFGAGPGSLRGSGLASVMLGSVGLPGTICFLGFLYYAVGKPIGEAGLEMRRIYYASRVSALTLLTSMMVSATVPDPTLLLMSVTALAVSARDASWISHQVNPRRAVREMAVEQT</sequence>
<feature type="transmembrane region" description="Helical" evidence="1">
    <location>
        <begin position="297"/>
        <end position="323"/>
    </location>
</feature>